<reference evidence="2 3" key="1">
    <citation type="submission" date="2021-03" db="EMBL/GenBank/DDBJ databases">
        <title>Genomic and phenotypic characterization of Chloracidobacterium isolates provides evidence for multiple species.</title>
        <authorList>
            <person name="Saini M.K."/>
            <person name="Costas A.M.G."/>
            <person name="Tank M."/>
            <person name="Bryant D.A."/>
        </authorList>
    </citation>
    <scope>NUCLEOTIDE SEQUENCE [LARGE SCALE GENOMIC DNA]</scope>
    <source>
        <strain evidence="2 3">BV2-C</strain>
    </source>
</reference>
<dbReference type="RefSeq" id="WP_211428175.1">
    <property type="nucleotide sequence ID" value="NZ_CP072648.1"/>
</dbReference>
<proteinExistence type="predicted"/>
<evidence type="ECO:0000313" key="3">
    <source>
        <dbReference type="Proteomes" id="UP000676506"/>
    </source>
</evidence>
<dbReference type="EMBL" id="CP072648">
    <property type="protein sequence ID" value="QUW02285.1"/>
    <property type="molecule type" value="Genomic_DNA"/>
</dbReference>
<dbReference type="Proteomes" id="UP000676506">
    <property type="component" value="Chromosome 1"/>
</dbReference>
<keyword evidence="3" id="KW-1185">Reference proteome</keyword>
<protein>
    <submittedName>
        <fullName evidence="2">Uncharacterized protein</fullName>
    </submittedName>
</protein>
<evidence type="ECO:0000313" key="2">
    <source>
        <dbReference type="EMBL" id="QUW02285.1"/>
    </source>
</evidence>
<accession>A0ABX8B9Q6</accession>
<feature type="region of interest" description="Disordered" evidence="1">
    <location>
        <begin position="44"/>
        <end position="94"/>
    </location>
</feature>
<evidence type="ECO:0000256" key="1">
    <source>
        <dbReference type="SAM" id="MobiDB-lite"/>
    </source>
</evidence>
<organism evidence="2 3">
    <name type="scientific">Chloracidobacterium validum</name>
    <dbReference type="NCBI Taxonomy" id="2821543"/>
    <lineage>
        <taxon>Bacteria</taxon>
        <taxon>Pseudomonadati</taxon>
        <taxon>Acidobacteriota</taxon>
        <taxon>Terriglobia</taxon>
        <taxon>Terriglobales</taxon>
        <taxon>Acidobacteriaceae</taxon>
        <taxon>Chloracidobacterium</taxon>
    </lineage>
</organism>
<name>A0ABX8B9Q6_9BACT</name>
<feature type="compositionally biased region" description="Polar residues" evidence="1">
    <location>
        <begin position="63"/>
        <end position="77"/>
    </location>
</feature>
<sequence length="94" mass="10455">MTSPSALSIRIYVTDWGDVRIETPHWRQTLPPSEFVRRLYAAVPTRRPPTGGSHPWEGATSPVARNQIQPLGQAQSRSSRKDSVATVIPARLTH</sequence>
<gene>
    <name evidence="2" type="ORF">J8C06_07920</name>
</gene>